<reference evidence="3" key="1">
    <citation type="submission" date="2016-06" db="UniProtKB">
        <authorList>
            <consortium name="WormBaseParasite"/>
        </authorList>
    </citation>
    <scope>IDENTIFICATION</scope>
</reference>
<keyword evidence="2" id="KW-1185">Reference proteome</keyword>
<evidence type="ECO:0000313" key="2">
    <source>
        <dbReference type="Proteomes" id="UP000275846"/>
    </source>
</evidence>
<dbReference type="OrthoDB" id="6276451at2759"/>
<reference evidence="1 2" key="2">
    <citation type="submission" date="2018-11" db="EMBL/GenBank/DDBJ databases">
        <authorList>
            <consortium name="Pathogen Informatics"/>
        </authorList>
    </citation>
    <scope>NUCLEOTIDE SEQUENCE [LARGE SCALE GENOMIC DNA]</scope>
    <source>
        <strain evidence="1 2">NST_G2</strain>
    </source>
</reference>
<dbReference type="PROSITE" id="PS00141">
    <property type="entry name" value="ASP_PROTEASE"/>
    <property type="match status" value="1"/>
</dbReference>
<dbReference type="EMBL" id="UYSU01052440">
    <property type="protein sequence ID" value="VDM06474.1"/>
    <property type="molecule type" value="Genomic_DNA"/>
</dbReference>
<dbReference type="Proteomes" id="UP000275846">
    <property type="component" value="Unassembled WGS sequence"/>
</dbReference>
<dbReference type="GO" id="GO:0006508">
    <property type="term" value="P:proteolysis"/>
    <property type="evidence" value="ECO:0007669"/>
    <property type="project" value="InterPro"/>
</dbReference>
<dbReference type="WBParaSite" id="SSLN_0002083201-mRNA-1">
    <property type="protein sequence ID" value="SSLN_0002083201-mRNA-1"/>
    <property type="gene ID" value="SSLN_0002083201"/>
</dbReference>
<dbReference type="GO" id="GO:0004190">
    <property type="term" value="F:aspartic-type endopeptidase activity"/>
    <property type="evidence" value="ECO:0007669"/>
    <property type="project" value="InterPro"/>
</dbReference>
<proteinExistence type="predicted"/>
<accession>A0A183TUE0</accession>
<dbReference type="AlphaFoldDB" id="A0A183TUE0"/>
<sequence length="121" mass="13465">MVPITGMAATDHVLVPSYLWRKSTQVYSTVRIPTDAATVKRQRQPVMAATADGQPRPSRFFYITEKSSGLRFLVDTGAEVSAIPPPRRHHLKPSQFSIKAANSTAIHTYGQQPLGLRRCFQ</sequence>
<gene>
    <name evidence="1" type="ORF">SSLN_LOCUS20088</name>
</gene>
<protein>
    <submittedName>
        <fullName evidence="3">Peptidase A2 domain-containing protein</fullName>
    </submittedName>
</protein>
<evidence type="ECO:0000313" key="1">
    <source>
        <dbReference type="EMBL" id="VDM06474.1"/>
    </source>
</evidence>
<dbReference type="InterPro" id="IPR001969">
    <property type="entry name" value="Aspartic_peptidase_AS"/>
</dbReference>
<evidence type="ECO:0000313" key="3">
    <source>
        <dbReference type="WBParaSite" id="SSLN_0002083201-mRNA-1"/>
    </source>
</evidence>
<name>A0A183TUE0_SCHSO</name>
<organism evidence="3">
    <name type="scientific">Schistocephalus solidus</name>
    <name type="common">Tapeworm</name>
    <dbReference type="NCBI Taxonomy" id="70667"/>
    <lineage>
        <taxon>Eukaryota</taxon>
        <taxon>Metazoa</taxon>
        <taxon>Spiralia</taxon>
        <taxon>Lophotrochozoa</taxon>
        <taxon>Platyhelminthes</taxon>
        <taxon>Cestoda</taxon>
        <taxon>Eucestoda</taxon>
        <taxon>Diphyllobothriidea</taxon>
        <taxon>Diphyllobothriidae</taxon>
        <taxon>Schistocephalus</taxon>
    </lineage>
</organism>